<dbReference type="EMBL" id="GGEC01062355">
    <property type="protein sequence ID" value="MBX42839.1"/>
    <property type="molecule type" value="Transcribed_RNA"/>
</dbReference>
<accession>A0A2P2NK22</accession>
<proteinExistence type="predicted"/>
<protein>
    <submittedName>
        <fullName evidence="1">Uncharacterized protein</fullName>
    </submittedName>
</protein>
<reference evidence="1" key="1">
    <citation type="submission" date="2018-02" db="EMBL/GenBank/DDBJ databases">
        <title>Rhizophora mucronata_Transcriptome.</title>
        <authorList>
            <person name="Meera S.P."/>
            <person name="Sreeshan A."/>
            <person name="Augustine A."/>
        </authorList>
    </citation>
    <scope>NUCLEOTIDE SEQUENCE</scope>
    <source>
        <tissue evidence="1">Leaf</tissue>
    </source>
</reference>
<name>A0A2P2NK22_RHIMU</name>
<evidence type="ECO:0000313" key="1">
    <source>
        <dbReference type="EMBL" id="MBX42839.1"/>
    </source>
</evidence>
<organism evidence="1">
    <name type="scientific">Rhizophora mucronata</name>
    <name type="common">Asiatic mangrove</name>
    <dbReference type="NCBI Taxonomy" id="61149"/>
    <lineage>
        <taxon>Eukaryota</taxon>
        <taxon>Viridiplantae</taxon>
        <taxon>Streptophyta</taxon>
        <taxon>Embryophyta</taxon>
        <taxon>Tracheophyta</taxon>
        <taxon>Spermatophyta</taxon>
        <taxon>Magnoliopsida</taxon>
        <taxon>eudicotyledons</taxon>
        <taxon>Gunneridae</taxon>
        <taxon>Pentapetalae</taxon>
        <taxon>rosids</taxon>
        <taxon>fabids</taxon>
        <taxon>Malpighiales</taxon>
        <taxon>Rhizophoraceae</taxon>
        <taxon>Rhizophora</taxon>
    </lineage>
</organism>
<sequence>MHFKQDTTLLTTLTQ</sequence>